<reference evidence="2" key="1">
    <citation type="journal article" date="2014" name="Nat. Genet.">
        <title>Genome of the human hookworm Necator americanus.</title>
        <authorList>
            <person name="Tang Y.T."/>
            <person name="Gao X."/>
            <person name="Rosa B.A."/>
            <person name="Abubucker S."/>
            <person name="Hallsworth-Pepin K."/>
            <person name="Martin J."/>
            <person name="Tyagi R."/>
            <person name="Heizer E."/>
            <person name="Zhang X."/>
            <person name="Bhonagiri-Palsikar V."/>
            <person name="Minx P."/>
            <person name="Warren W.C."/>
            <person name="Wang Q."/>
            <person name="Zhan B."/>
            <person name="Hotez P.J."/>
            <person name="Sternberg P.W."/>
            <person name="Dougall A."/>
            <person name="Gaze S.T."/>
            <person name="Mulvenna J."/>
            <person name="Sotillo J."/>
            <person name="Ranganathan S."/>
            <person name="Rabelo E.M."/>
            <person name="Wilson R.K."/>
            <person name="Felgner P.L."/>
            <person name="Bethony J."/>
            <person name="Hawdon J.M."/>
            <person name="Gasser R.B."/>
            <person name="Loukas A."/>
            <person name="Mitreva M."/>
        </authorList>
    </citation>
    <scope>NUCLEOTIDE SEQUENCE [LARGE SCALE GENOMIC DNA]</scope>
</reference>
<proteinExistence type="predicted"/>
<accession>W2TI87</accession>
<evidence type="ECO:0000313" key="1">
    <source>
        <dbReference type="EMBL" id="ETN81800.1"/>
    </source>
</evidence>
<name>W2TI87_NECAM</name>
<dbReference type="EMBL" id="KI658624">
    <property type="protein sequence ID" value="ETN81800.1"/>
    <property type="molecule type" value="Genomic_DNA"/>
</dbReference>
<gene>
    <name evidence="1" type="ORF">NECAME_02090</name>
</gene>
<protein>
    <submittedName>
        <fullName evidence="1">Uncharacterized protein</fullName>
    </submittedName>
</protein>
<sequence>MTHTLCLQCVFGSVESIYTLQLFKEFGIPKNSGARCLQSHCSVEGGRWQELIRLLRSITAKVRLIVHKSAWDVAGCVGKSDDAMHPGNHVRCSSAQEIQLAGPLSVWAHAHVCTAGEEMRDASWQLKDPDSIFWIQLSMTVTLNMEVL</sequence>
<evidence type="ECO:0000313" key="2">
    <source>
        <dbReference type="Proteomes" id="UP000053676"/>
    </source>
</evidence>
<keyword evidence="2" id="KW-1185">Reference proteome</keyword>
<dbReference type="Proteomes" id="UP000053676">
    <property type="component" value="Unassembled WGS sequence"/>
</dbReference>
<organism evidence="1 2">
    <name type="scientific">Necator americanus</name>
    <name type="common">Human hookworm</name>
    <dbReference type="NCBI Taxonomy" id="51031"/>
    <lineage>
        <taxon>Eukaryota</taxon>
        <taxon>Metazoa</taxon>
        <taxon>Ecdysozoa</taxon>
        <taxon>Nematoda</taxon>
        <taxon>Chromadorea</taxon>
        <taxon>Rhabditida</taxon>
        <taxon>Rhabditina</taxon>
        <taxon>Rhabditomorpha</taxon>
        <taxon>Strongyloidea</taxon>
        <taxon>Ancylostomatidae</taxon>
        <taxon>Bunostominae</taxon>
        <taxon>Necator</taxon>
    </lineage>
</organism>
<dbReference type="AlphaFoldDB" id="W2TI87"/>
<dbReference type="KEGG" id="nai:NECAME_02090"/>